<dbReference type="GO" id="GO:0008157">
    <property type="term" value="F:protein phosphatase 1 binding"/>
    <property type="evidence" value="ECO:0007669"/>
    <property type="project" value="TreeGrafter"/>
</dbReference>
<feature type="region of interest" description="Disordered" evidence="1">
    <location>
        <begin position="107"/>
        <end position="191"/>
    </location>
</feature>
<dbReference type="PROSITE" id="PS51159">
    <property type="entry name" value="CBM21"/>
    <property type="match status" value="1"/>
</dbReference>
<dbReference type="InterPro" id="IPR038175">
    <property type="entry name" value="CBM21_dom_sf"/>
</dbReference>
<dbReference type="Pfam" id="PF03370">
    <property type="entry name" value="CBM_21"/>
    <property type="match status" value="1"/>
</dbReference>
<feature type="compositionally biased region" description="Low complexity" evidence="1">
    <location>
        <begin position="514"/>
        <end position="523"/>
    </location>
</feature>
<evidence type="ECO:0000256" key="1">
    <source>
        <dbReference type="SAM" id="MobiDB-lite"/>
    </source>
</evidence>
<dbReference type="PANTHER" id="PTHR12307">
    <property type="entry name" value="PROTEIN PHOSPHATASE 1 REGULATORY SUBUNIT"/>
    <property type="match status" value="1"/>
</dbReference>
<dbReference type="EMBL" id="JARJLG010000072">
    <property type="protein sequence ID" value="KAJ7753099.1"/>
    <property type="molecule type" value="Genomic_DNA"/>
</dbReference>
<feature type="compositionally biased region" description="Low complexity" evidence="1">
    <location>
        <begin position="163"/>
        <end position="180"/>
    </location>
</feature>
<proteinExistence type="predicted"/>
<feature type="domain" description="CBM21" evidence="2">
    <location>
        <begin position="300"/>
        <end position="459"/>
    </location>
</feature>
<dbReference type="GO" id="GO:2001069">
    <property type="term" value="F:glycogen binding"/>
    <property type="evidence" value="ECO:0007669"/>
    <property type="project" value="TreeGrafter"/>
</dbReference>
<accession>A0AAD7J0E3</accession>
<dbReference type="AlphaFoldDB" id="A0AAD7J0E3"/>
<name>A0AAD7J0E3_9AGAR</name>
<feature type="region of interest" description="Disordered" evidence="1">
    <location>
        <begin position="25"/>
        <end position="85"/>
    </location>
</feature>
<dbReference type="PANTHER" id="PTHR12307:SF36">
    <property type="entry name" value="GLYCOGEN-BINDING SUBUNIT 76A"/>
    <property type="match status" value="1"/>
</dbReference>
<organism evidence="3 4">
    <name type="scientific">Mycena maculata</name>
    <dbReference type="NCBI Taxonomy" id="230809"/>
    <lineage>
        <taxon>Eukaryota</taxon>
        <taxon>Fungi</taxon>
        <taxon>Dikarya</taxon>
        <taxon>Basidiomycota</taxon>
        <taxon>Agaricomycotina</taxon>
        <taxon>Agaricomycetes</taxon>
        <taxon>Agaricomycetidae</taxon>
        <taxon>Agaricales</taxon>
        <taxon>Marasmiineae</taxon>
        <taxon>Mycenaceae</taxon>
        <taxon>Mycena</taxon>
    </lineage>
</organism>
<evidence type="ECO:0000313" key="3">
    <source>
        <dbReference type="EMBL" id="KAJ7753099.1"/>
    </source>
</evidence>
<feature type="region of interest" description="Disordered" evidence="1">
    <location>
        <begin position="493"/>
        <end position="592"/>
    </location>
</feature>
<feature type="compositionally biased region" description="Polar residues" evidence="1">
    <location>
        <begin position="41"/>
        <end position="52"/>
    </location>
</feature>
<keyword evidence="4" id="KW-1185">Reference proteome</keyword>
<sequence>MLEHIAHHQLLSLKINMPYAVPDIAAPHSSTGRPGHRRSYTKFTTDEGTSARNGVPKFHFHGDDDESNDSEDADGPPAFWPHQPSTLALRLTPPTSFAKIQLLTSSSPHFPATRPRSASTPVILSNGKPLRSSIKTPHIHTPTYRLRSCSAPAPRSLASVTNSRSSPVSSSPLSSSSSLPDDAPKEVHFPAPDEGLESVVFFKRQGRPANVSLPLEEETETETETDTGQEMRWAGGVGSDALFPMSDPFPFARLRNMKTKNISGSLLGPTRALRYKLYAPGIPRAAEAGSMVLLEGLQLVTGPVSTSAESSSIPLPPAQLALNGTLLARNAVFEKHVFVRFTLDAWQTTSEVSATWVGAGPGSAHPAADQQDAEVPGPGWDRFAFSINLTDEAQVLESCSLVLAARFAAPSIAPERVGPYIWCDCSPHGGTSASGRLWVGTGTGSEWWDNNAGRNYHVGFRVVRIPEAVSSSTANHAEPTSQVRVQATDEIPFSVPDAPSSLPSPACTPVVQTPASARSSSPRPSSPHDLPYPGTGIALHRAPSHPGVARTAHSPGLHNYAAPLKSTLNISTTPLPQPLKRGGSSKEEDDHDRSYMACSLLGGDGERDAPPTSLLKTRALSLLFGEEGIGLTSLSAVTSAATSPL</sequence>
<gene>
    <name evidence="3" type="ORF">DFH07DRAFT_824617</name>
</gene>
<dbReference type="Proteomes" id="UP001215280">
    <property type="component" value="Unassembled WGS sequence"/>
</dbReference>
<dbReference type="Gene3D" id="2.60.40.2440">
    <property type="entry name" value="Carbohydrate binding type-21 domain"/>
    <property type="match status" value="1"/>
</dbReference>
<protein>
    <recommendedName>
        <fullName evidence="2">CBM21 domain-containing protein</fullName>
    </recommendedName>
</protein>
<dbReference type="InterPro" id="IPR005036">
    <property type="entry name" value="CBM21_dom"/>
</dbReference>
<evidence type="ECO:0000313" key="4">
    <source>
        <dbReference type="Proteomes" id="UP001215280"/>
    </source>
</evidence>
<comment type="caution">
    <text evidence="3">The sequence shown here is derived from an EMBL/GenBank/DDBJ whole genome shotgun (WGS) entry which is preliminary data.</text>
</comment>
<dbReference type="InterPro" id="IPR050782">
    <property type="entry name" value="PP1_regulatory_subunit_3"/>
</dbReference>
<dbReference type="GO" id="GO:0005979">
    <property type="term" value="P:regulation of glycogen biosynthetic process"/>
    <property type="evidence" value="ECO:0007669"/>
    <property type="project" value="TreeGrafter"/>
</dbReference>
<reference evidence="3" key="1">
    <citation type="submission" date="2023-03" db="EMBL/GenBank/DDBJ databases">
        <title>Massive genome expansion in bonnet fungi (Mycena s.s.) driven by repeated elements and novel gene families across ecological guilds.</title>
        <authorList>
            <consortium name="Lawrence Berkeley National Laboratory"/>
            <person name="Harder C.B."/>
            <person name="Miyauchi S."/>
            <person name="Viragh M."/>
            <person name="Kuo A."/>
            <person name="Thoen E."/>
            <person name="Andreopoulos B."/>
            <person name="Lu D."/>
            <person name="Skrede I."/>
            <person name="Drula E."/>
            <person name="Henrissat B."/>
            <person name="Morin E."/>
            <person name="Kohler A."/>
            <person name="Barry K."/>
            <person name="LaButti K."/>
            <person name="Morin E."/>
            <person name="Salamov A."/>
            <person name="Lipzen A."/>
            <person name="Mereny Z."/>
            <person name="Hegedus B."/>
            <person name="Baldrian P."/>
            <person name="Stursova M."/>
            <person name="Weitz H."/>
            <person name="Taylor A."/>
            <person name="Grigoriev I.V."/>
            <person name="Nagy L.G."/>
            <person name="Martin F."/>
            <person name="Kauserud H."/>
        </authorList>
    </citation>
    <scope>NUCLEOTIDE SEQUENCE</scope>
    <source>
        <strain evidence="3">CBHHK188m</strain>
    </source>
</reference>
<dbReference type="GO" id="GO:0000164">
    <property type="term" value="C:protein phosphatase type 1 complex"/>
    <property type="evidence" value="ECO:0007669"/>
    <property type="project" value="TreeGrafter"/>
</dbReference>
<feature type="compositionally biased region" description="Acidic residues" evidence="1">
    <location>
        <begin position="63"/>
        <end position="74"/>
    </location>
</feature>
<evidence type="ECO:0000259" key="2">
    <source>
        <dbReference type="PROSITE" id="PS51159"/>
    </source>
</evidence>